<organism evidence="10 11">
    <name type="scientific">Ruoffia tabacinasalis</name>
    <dbReference type="NCBI Taxonomy" id="87458"/>
    <lineage>
        <taxon>Bacteria</taxon>
        <taxon>Bacillati</taxon>
        <taxon>Bacillota</taxon>
        <taxon>Bacilli</taxon>
        <taxon>Lactobacillales</taxon>
        <taxon>Aerococcaceae</taxon>
        <taxon>Ruoffia</taxon>
    </lineage>
</organism>
<evidence type="ECO:0000256" key="3">
    <source>
        <dbReference type="ARBA" id="ARBA00022475"/>
    </source>
</evidence>
<feature type="transmembrane region" description="Helical" evidence="9">
    <location>
        <begin position="27"/>
        <end position="43"/>
    </location>
</feature>
<sequence length="45" mass="4727">MLLVSTLIPVILGIILGHIVQGFRKIFGTGVAALLLLLGWNIGQG</sequence>
<comment type="caution">
    <text evidence="10">The sequence shown here is derived from an EMBL/GenBank/DDBJ whole genome shotgun (WGS) entry which is preliminary data.</text>
</comment>
<evidence type="ECO:0000256" key="9">
    <source>
        <dbReference type="SAM" id="Phobius"/>
    </source>
</evidence>
<evidence type="ECO:0000256" key="2">
    <source>
        <dbReference type="ARBA" id="ARBA00022448"/>
    </source>
</evidence>
<evidence type="ECO:0000256" key="1">
    <source>
        <dbReference type="ARBA" id="ARBA00006430"/>
    </source>
</evidence>
<dbReference type="Pfam" id="PF03812">
    <property type="entry name" value="KdgT"/>
    <property type="match status" value="1"/>
</dbReference>
<keyword evidence="6" id="KW-0769">Symport</keyword>
<proteinExistence type="inferred from homology"/>
<evidence type="ECO:0000256" key="7">
    <source>
        <dbReference type="ARBA" id="ARBA00022989"/>
    </source>
</evidence>
<keyword evidence="7 9" id="KW-1133">Transmembrane helix</keyword>
<accession>A0A5R9EFC7</accession>
<name>A0A5R9EFC7_9LACT</name>
<dbReference type="GO" id="GO:0016020">
    <property type="term" value="C:membrane"/>
    <property type="evidence" value="ECO:0007669"/>
    <property type="project" value="InterPro"/>
</dbReference>
<comment type="similarity">
    <text evidence="1">Belongs to the KdgT transporter family.</text>
</comment>
<gene>
    <name evidence="10" type="ORF">FEZ33_02975</name>
</gene>
<evidence type="ECO:0000256" key="6">
    <source>
        <dbReference type="ARBA" id="ARBA00022847"/>
    </source>
</evidence>
<evidence type="ECO:0000256" key="8">
    <source>
        <dbReference type="ARBA" id="ARBA00023136"/>
    </source>
</evidence>
<evidence type="ECO:0000313" key="11">
    <source>
        <dbReference type="Proteomes" id="UP000306420"/>
    </source>
</evidence>
<reference evidence="10 11" key="1">
    <citation type="submission" date="2019-05" db="EMBL/GenBank/DDBJ databases">
        <title>The metagenome of a microbial culture collection derived from dairy environment covers the genomic content of the human microbiome.</title>
        <authorList>
            <person name="Roder T."/>
            <person name="Wuthrich D."/>
            <person name="Sattari Z."/>
            <person name="Von Ah U."/>
            <person name="Bar C."/>
            <person name="Ronchi F."/>
            <person name="Macpherson A.J."/>
            <person name="Ganal-Vonarburg S.C."/>
            <person name="Bruggmann R."/>
            <person name="Vergeres G."/>
        </authorList>
    </citation>
    <scope>NUCLEOTIDE SEQUENCE [LARGE SCALE GENOMIC DNA]</scope>
    <source>
        <strain evidence="10 11">FAM 24227</strain>
    </source>
</reference>
<dbReference type="GO" id="GO:0015649">
    <property type="term" value="F:2-keto-3-deoxygluconate:proton symporter activity"/>
    <property type="evidence" value="ECO:0007669"/>
    <property type="project" value="InterPro"/>
</dbReference>
<dbReference type="EMBL" id="VBSP01000005">
    <property type="protein sequence ID" value="TLQ49011.1"/>
    <property type="molecule type" value="Genomic_DNA"/>
</dbReference>
<keyword evidence="8 9" id="KW-0472">Membrane</keyword>
<protein>
    <submittedName>
        <fullName evidence="10">Uncharacterized protein</fullName>
    </submittedName>
</protein>
<dbReference type="Proteomes" id="UP000306420">
    <property type="component" value="Unassembled WGS sequence"/>
</dbReference>
<evidence type="ECO:0000256" key="4">
    <source>
        <dbReference type="ARBA" id="ARBA00022597"/>
    </source>
</evidence>
<evidence type="ECO:0000313" key="10">
    <source>
        <dbReference type="EMBL" id="TLQ49011.1"/>
    </source>
</evidence>
<dbReference type="InterPro" id="IPR004684">
    <property type="entry name" value="2keto-3dGluconate_permease"/>
</dbReference>
<keyword evidence="2" id="KW-0813">Transport</keyword>
<keyword evidence="4" id="KW-0762">Sugar transport</keyword>
<dbReference type="AlphaFoldDB" id="A0A5R9EFC7"/>
<evidence type="ECO:0000256" key="5">
    <source>
        <dbReference type="ARBA" id="ARBA00022692"/>
    </source>
</evidence>
<keyword evidence="5 9" id="KW-0812">Transmembrane</keyword>
<keyword evidence="3" id="KW-1003">Cell membrane</keyword>